<evidence type="ECO:0000256" key="1">
    <source>
        <dbReference type="SAM" id="SignalP"/>
    </source>
</evidence>
<dbReference type="Proteomes" id="UP001363622">
    <property type="component" value="Unassembled WGS sequence"/>
</dbReference>
<sequence>MAFVACVAWIFEFVGTENGCCSLCSNPDLAPIFFMILSGDGEGLSPVILLFSKMQMVDCEGLELTSQTLASMTSSNHWPLSASDLTLRRSSRCATERGTKIHMHEHHLAFKVY</sequence>
<evidence type="ECO:0000313" key="2">
    <source>
        <dbReference type="EMBL" id="KAK7524657.1"/>
    </source>
</evidence>
<keyword evidence="3" id="KW-1185">Reference proteome</keyword>
<comment type="caution">
    <text evidence="2">The sequence shown here is derived from an EMBL/GenBank/DDBJ whole genome shotgun (WGS) entry which is preliminary data.</text>
</comment>
<proteinExistence type="predicted"/>
<organism evidence="2 3">
    <name type="scientific">Phyllosticta citriasiana</name>
    <dbReference type="NCBI Taxonomy" id="595635"/>
    <lineage>
        <taxon>Eukaryota</taxon>
        <taxon>Fungi</taxon>
        <taxon>Dikarya</taxon>
        <taxon>Ascomycota</taxon>
        <taxon>Pezizomycotina</taxon>
        <taxon>Dothideomycetes</taxon>
        <taxon>Dothideomycetes incertae sedis</taxon>
        <taxon>Botryosphaeriales</taxon>
        <taxon>Phyllostictaceae</taxon>
        <taxon>Phyllosticta</taxon>
    </lineage>
</organism>
<feature type="signal peptide" evidence="1">
    <location>
        <begin position="1"/>
        <end position="16"/>
    </location>
</feature>
<keyword evidence="1" id="KW-0732">Signal</keyword>
<protein>
    <submittedName>
        <fullName evidence="2">Uncharacterized protein</fullName>
    </submittedName>
</protein>
<dbReference type="EMBL" id="JBBPHU010000001">
    <property type="protein sequence ID" value="KAK7524657.1"/>
    <property type="molecule type" value="Genomic_DNA"/>
</dbReference>
<gene>
    <name evidence="2" type="ORF">IWZ03DRAFT_367750</name>
</gene>
<name>A0ABR1L0Q1_9PEZI</name>
<feature type="chain" id="PRO_5046576336" evidence="1">
    <location>
        <begin position="17"/>
        <end position="113"/>
    </location>
</feature>
<accession>A0ABR1L0Q1</accession>
<reference evidence="2 3" key="1">
    <citation type="submission" date="2024-04" db="EMBL/GenBank/DDBJ databases">
        <title>Phyllosticta paracitricarpa is synonymous to the EU quarantine fungus P. citricarpa based on phylogenomic analyses.</title>
        <authorList>
            <consortium name="Lawrence Berkeley National Laboratory"/>
            <person name="Van Ingen-Buijs V.A."/>
            <person name="Van Westerhoven A.C."/>
            <person name="Haridas S."/>
            <person name="Skiadas P."/>
            <person name="Martin F."/>
            <person name="Groenewald J.Z."/>
            <person name="Crous P.W."/>
            <person name="Seidl M.F."/>
        </authorList>
    </citation>
    <scope>NUCLEOTIDE SEQUENCE [LARGE SCALE GENOMIC DNA]</scope>
    <source>
        <strain evidence="2 3">CBS 123371</strain>
    </source>
</reference>
<evidence type="ECO:0000313" key="3">
    <source>
        <dbReference type="Proteomes" id="UP001363622"/>
    </source>
</evidence>